<dbReference type="STRING" id="1227493.C483_12748"/>
<reference evidence="2 3" key="1">
    <citation type="journal article" date="2014" name="PLoS Genet.">
        <title>Phylogenetically driven sequencing of extremely halophilic archaea reveals strategies for static and dynamic osmo-response.</title>
        <authorList>
            <person name="Becker E.A."/>
            <person name="Seitzer P.M."/>
            <person name="Tritt A."/>
            <person name="Larsen D."/>
            <person name="Krusor M."/>
            <person name="Yao A.I."/>
            <person name="Wu D."/>
            <person name="Madern D."/>
            <person name="Eisen J.A."/>
            <person name="Darling A.E."/>
            <person name="Facciotti M.T."/>
        </authorList>
    </citation>
    <scope>NUCLEOTIDE SEQUENCE [LARGE SCALE GENOMIC DNA]</scope>
    <source>
        <strain evidence="2 3">JCM 10989</strain>
    </source>
</reference>
<feature type="region of interest" description="Disordered" evidence="1">
    <location>
        <begin position="129"/>
        <end position="150"/>
    </location>
</feature>
<name>L9ZV58_9EURY</name>
<proteinExistence type="predicted"/>
<comment type="caution">
    <text evidence="2">The sequence shown here is derived from an EMBL/GenBank/DDBJ whole genome shotgun (WGS) entry which is preliminary data.</text>
</comment>
<organism evidence="2 3">
    <name type="scientific">Natrialba hulunbeirensis JCM 10989</name>
    <dbReference type="NCBI Taxonomy" id="1227493"/>
    <lineage>
        <taxon>Archaea</taxon>
        <taxon>Methanobacteriati</taxon>
        <taxon>Methanobacteriota</taxon>
        <taxon>Stenosarchaea group</taxon>
        <taxon>Halobacteria</taxon>
        <taxon>Halobacteriales</taxon>
        <taxon>Natrialbaceae</taxon>
        <taxon>Natrialba</taxon>
    </lineage>
</organism>
<dbReference type="EMBL" id="AOIM01000035">
    <property type="protein sequence ID" value="ELY90380.1"/>
    <property type="molecule type" value="Genomic_DNA"/>
</dbReference>
<keyword evidence="3" id="KW-1185">Reference proteome</keyword>
<protein>
    <submittedName>
        <fullName evidence="2">Uncharacterized protein</fullName>
    </submittedName>
</protein>
<dbReference type="PATRIC" id="fig|1227493.4.peg.2552"/>
<evidence type="ECO:0000313" key="3">
    <source>
        <dbReference type="Proteomes" id="UP000011519"/>
    </source>
</evidence>
<sequence length="372" mass="39626">MPGPGRVAAEPERREAGAFLSARCLRSLVTSRERRVDETQIQGQDQDQSRTVVFDRDEYTCQHCGQAGEDTSLRARSVDDVAAAGTGTDHNTPPESGHSSTFATVCVSCAAILDGETAIKPEELEELEGAEGAERFQGTDEPTDADAGATTTSEQLFTLVRETTQKQGETVSDVASFASLTTTLPAKIADAGVANNERKESNESNPTTALAETAQEFVATRRSLLLAIASVDQRLTRLDELEYDAPAATDDTRPGELTPALAAFLETATELQETLRELVSLAEQVTAGLGRCHGCFGGLSESEIPATPTACPTCGRTSAETSKWQQSGADSPTVDFERLFSAINETLQEASATTERLTDRTTALATELVEAQ</sequence>
<dbReference type="AlphaFoldDB" id="L9ZV58"/>
<gene>
    <name evidence="2" type="ORF">C483_12748</name>
</gene>
<evidence type="ECO:0000256" key="1">
    <source>
        <dbReference type="SAM" id="MobiDB-lite"/>
    </source>
</evidence>
<accession>L9ZV58</accession>
<evidence type="ECO:0000313" key="2">
    <source>
        <dbReference type="EMBL" id="ELY90380.1"/>
    </source>
</evidence>
<dbReference type="Proteomes" id="UP000011519">
    <property type="component" value="Unassembled WGS sequence"/>
</dbReference>